<dbReference type="Proteomes" id="UP000187074">
    <property type="component" value="Unassembled WGS sequence"/>
</dbReference>
<dbReference type="EMBL" id="MRTF01000002">
    <property type="protein sequence ID" value="OME95006.1"/>
    <property type="molecule type" value="Genomic_DNA"/>
</dbReference>
<accession>A0A1R1B6B4</accession>
<name>A0A1R1B6B4_PAELA</name>
<evidence type="ECO:0000313" key="1">
    <source>
        <dbReference type="EMBL" id="OME95006.1"/>
    </source>
</evidence>
<comment type="caution">
    <text evidence="1">The sequence shown here is derived from an EMBL/GenBank/DDBJ whole genome shotgun (WGS) entry which is preliminary data.</text>
</comment>
<proteinExistence type="predicted"/>
<dbReference type="OrthoDB" id="3286086at2"/>
<dbReference type="STRING" id="1401.BK123_07900"/>
<dbReference type="AlphaFoldDB" id="A0A1R1B6B4"/>
<sequence>MKKLNRMRFEQARQYMLHQARDLERALFRYEFEDGSFTDVLTELASYQNEDGGFGHGLEPDLRCKESSALATTRALEILRLNPDHPERSERVISALKYLEHSYVPERSGWDIIPKEAEQSPRAIWWQYGAFKDHWGNPNADITAYFIDERELYPLEFLESRIDYAVNYLKQSSDLHEMHELFCYLRLNERLPKEQASEIEETLEVFMDNCISRDPGSREGYGATPLSIMDSPNSPYFAKYQELLPLELDLLIENQGEDGAWEPNWSWYQYEEVWPLAKEEWKGVLTWNALRTLRNFERIAVE</sequence>
<organism evidence="1 2">
    <name type="scientific">Paenibacillus lautus</name>
    <name type="common">Bacillus lautus</name>
    <dbReference type="NCBI Taxonomy" id="1401"/>
    <lineage>
        <taxon>Bacteria</taxon>
        <taxon>Bacillati</taxon>
        <taxon>Bacillota</taxon>
        <taxon>Bacilli</taxon>
        <taxon>Bacillales</taxon>
        <taxon>Paenibacillaceae</taxon>
        <taxon>Paenibacillus</taxon>
    </lineage>
</organism>
<gene>
    <name evidence="1" type="ORF">BK123_07900</name>
</gene>
<dbReference type="InterPro" id="IPR008930">
    <property type="entry name" value="Terpenoid_cyclase/PrenylTrfase"/>
</dbReference>
<dbReference type="SUPFAM" id="SSF48239">
    <property type="entry name" value="Terpenoid cyclases/Protein prenyltransferases"/>
    <property type="match status" value="1"/>
</dbReference>
<reference evidence="1 2" key="1">
    <citation type="submission" date="2016-11" db="EMBL/GenBank/DDBJ databases">
        <title>Paenibacillus species isolates.</title>
        <authorList>
            <person name="Beno S.M."/>
        </authorList>
    </citation>
    <scope>NUCLEOTIDE SEQUENCE [LARGE SCALE GENOMIC DNA]</scope>
    <source>
        <strain evidence="1 2">FSL F4-0100</strain>
    </source>
</reference>
<evidence type="ECO:0000313" key="2">
    <source>
        <dbReference type="Proteomes" id="UP000187074"/>
    </source>
</evidence>
<dbReference type="RefSeq" id="WP_076321825.1">
    <property type="nucleotide sequence ID" value="NZ_MRTF01000002.1"/>
</dbReference>
<protein>
    <submittedName>
        <fullName evidence="1">Uncharacterized protein</fullName>
    </submittedName>
</protein>